<evidence type="ECO:0000313" key="2">
    <source>
        <dbReference type="EMBL" id="KAL2793475.1"/>
    </source>
</evidence>
<dbReference type="Proteomes" id="UP001610563">
    <property type="component" value="Unassembled WGS sequence"/>
</dbReference>
<protein>
    <recommendedName>
        <fullName evidence="4">N-acetyltransferase domain-containing protein</fullName>
    </recommendedName>
</protein>
<accession>A0ABR4G369</accession>
<dbReference type="EMBL" id="JBFTWV010000057">
    <property type="protein sequence ID" value="KAL2793475.1"/>
    <property type="molecule type" value="Genomic_DNA"/>
</dbReference>
<evidence type="ECO:0008006" key="4">
    <source>
        <dbReference type="Google" id="ProtNLM"/>
    </source>
</evidence>
<comment type="caution">
    <text evidence="2">The sequence shown here is derived from an EMBL/GenBank/DDBJ whole genome shotgun (WGS) entry which is preliminary data.</text>
</comment>
<organism evidence="2 3">
    <name type="scientific">Aspergillus keveii</name>
    <dbReference type="NCBI Taxonomy" id="714993"/>
    <lineage>
        <taxon>Eukaryota</taxon>
        <taxon>Fungi</taxon>
        <taxon>Dikarya</taxon>
        <taxon>Ascomycota</taxon>
        <taxon>Pezizomycotina</taxon>
        <taxon>Eurotiomycetes</taxon>
        <taxon>Eurotiomycetidae</taxon>
        <taxon>Eurotiales</taxon>
        <taxon>Aspergillaceae</taxon>
        <taxon>Aspergillus</taxon>
        <taxon>Aspergillus subgen. Nidulantes</taxon>
    </lineage>
</organism>
<proteinExistence type="predicted"/>
<name>A0ABR4G369_9EURO</name>
<evidence type="ECO:0000256" key="1">
    <source>
        <dbReference type="SAM" id="MobiDB-lite"/>
    </source>
</evidence>
<reference evidence="2 3" key="1">
    <citation type="submission" date="2024-07" db="EMBL/GenBank/DDBJ databases">
        <title>Section-level genome sequencing and comparative genomics of Aspergillus sections Usti and Cavernicolus.</title>
        <authorList>
            <consortium name="Lawrence Berkeley National Laboratory"/>
            <person name="Nybo J.L."/>
            <person name="Vesth T.C."/>
            <person name="Theobald S."/>
            <person name="Frisvad J.C."/>
            <person name="Larsen T.O."/>
            <person name="Kjaerboelling I."/>
            <person name="Rothschild-Mancinelli K."/>
            <person name="Lyhne E.K."/>
            <person name="Kogle M.E."/>
            <person name="Barry K."/>
            <person name="Clum A."/>
            <person name="Na H."/>
            <person name="Ledsgaard L."/>
            <person name="Lin J."/>
            <person name="Lipzen A."/>
            <person name="Kuo A."/>
            <person name="Riley R."/>
            <person name="Mondo S."/>
            <person name="Labutti K."/>
            <person name="Haridas S."/>
            <person name="Pangalinan J."/>
            <person name="Salamov A.A."/>
            <person name="Simmons B.A."/>
            <person name="Magnuson J.K."/>
            <person name="Chen J."/>
            <person name="Drula E."/>
            <person name="Henrissat B."/>
            <person name="Wiebenga A."/>
            <person name="Lubbers R.J."/>
            <person name="Gomes A.C."/>
            <person name="Makela M.R."/>
            <person name="Stajich J."/>
            <person name="Grigoriev I.V."/>
            <person name="Mortensen U.H."/>
            <person name="De Vries R.P."/>
            <person name="Baker S.E."/>
            <person name="Andersen M.R."/>
        </authorList>
    </citation>
    <scope>NUCLEOTIDE SEQUENCE [LARGE SCALE GENOMIC DNA]</scope>
    <source>
        <strain evidence="2 3">CBS 209.92</strain>
    </source>
</reference>
<evidence type="ECO:0000313" key="3">
    <source>
        <dbReference type="Proteomes" id="UP001610563"/>
    </source>
</evidence>
<feature type="compositionally biased region" description="Acidic residues" evidence="1">
    <location>
        <begin position="25"/>
        <end position="36"/>
    </location>
</feature>
<keyword evidence="3" id="KW-1185">Reference proteome</keyword>
<sequence length="601" mass="67762">MDSDCQFSNAKAALSVPSQPQSGPEGEEELSEMDMTEDNFASEELFEFDDELDLEDEEPAELNAENHFWNVSTTGGNIPLKITLFTLEESDCFPWVNNFLAKVTQNDQLVARLLARLIQRGTVRRSFWEHMDDLCRDTSNIAFELFDRGSGVWQTELDNGPLLIVEELHVLPSELRRKGLGFKMLQLLLGKAQRYAADKVPRGAIAMLSNEPQSNVPRQNSLHVITSPDWLYADVEPRRKGKSRHERRAIGAEAHDAAVAFFRACGFRRIAIDDDVDPAYCAVDEYEGFVEPERGGNISLMMDQYRLDRLKASNPFHHAGETLSNGGCLEFLKGQPSAVGSTPINNSNATLLHAVACAIKPRSLEWILENVAEARKWQFARNLQGLTPIESLKDKLESIRSTRQAGGMTLIVSDYFTGFKTEATRSGCTCGQCLEGFLSPRMVYALNSNGSELRIIMESSMIDDGESWVEWHEEEISYLTEEVQENLQTNKSLRHGFINIFALAAGCLERNIVPRATSILEQLENEGEWPPNTKNFLRRAGDEGINAALRYLLRGTEERDEMARDGQSMLLENDTYTRLPVCRNDHEFRFVSLAWGLEEDC</sequence>
<gene>
    <name evidence="2" type="ORF">BJX66DRAFT_338794</name>
</gene>
<feature type="region of interest" description="Disordered" evidence="1">
    <location>
        <begin position="1"/>
        <end position="36"/>
    </location>
</feature>